<dbReference type="RefSeq" id="WP_021756249.1">
    <property type="nucleotide sequence ID" value="NZ_CP043643.1"/>
</dbReference>
<sequence length="174" mass="18883">MTNSRLAEAALSKYRSELAEIEAKRAQEAAEQEELRSEWLAQETSKLAPTYTRLFLAKMGLPADSGFAADLLWYMPPTATSAGTFERRGDGTVVMTGGISGEDVLHADIDAITIRAAVNNRSEDENPLEVTLVDDSGLGNPEAIPSLFALGRLITEARERLEQQATERSAGDRA</sequence>
<evidence type="ECO:0000313" key="3">
    <source>
        <dbReference type="Proteomes" id="UP000515511"/>
    </source>
</evidence>
<dbReference type="Proteomes" id="UP000515511">
    <property type="component" value="Plasmid unnamed2"/>
</dbReference>
<keyword evidence="1" id="KW-0175">Coiled coil</keyword>
<protein>
    <submittedName>
        <fullName evidence="2">Uncharacterized protein</fullName>
    </submittedName>
</protein>
<geneLocation type="plasmid" evidence="2 3">
    <name>unnamed2</name>
</geneLocation>
<keyword evidence="2" id="KW-0614">Plasmid</keyword>
<proteinExistence type="predicted"/>
<name>A0A7G6YHQ9_9MICO</name>
<evidence type="ECO:0000256" key="1">
    <source>
        <dbReference type="SAM" id="Coils"/>
    </source>
</evidence>
<evidence type="ECO:0000313" key="2">
    <source>
        <dbReference type="EMBL" id="QNE38024.1"/>
    </source>
</evidence>
<dbReference type="EMBL" id="CP043643">
    <property type="protein sequence ID" value="QNE38024.1"/>
    <property type="molecule type" value="Genomic_DNA"/>
</dbReference>
<dbReference type="KEGG" id="lse:F1C12_22355"/>
<organism evidence="2 3">
    <name type="scientific">Leifsonia shinshuensis</name>
    <dbReference type="NCBI Taxonomy" id="150026"/>
    <lineage>
        <taxon>Bacteria</taxon>
        <taxon>Bacillati</taxon>
        <taxon>Actinomycetota</taxon>
        <taxon>Actinomycetes</taxon>
        <taxon>Micrococcales</taxon>
        <taxon>Microbacteriaceae</taxon>
        <taxon>Leifsonia</taxon>
    </lineage>
</organism>
<accession>A0A7G6YHQ9</accession>
<dbReference type="AlphaFoldDB" id="A0A7G6YHQ9"/>
<reference evidence="3" key="1">
    <citation type="submission" date="2019-09" db="EMBL/GenBank/DDBJ databases">
        <title>Antimicrobial potential of Antarctic Bacteria.</title>
        <authorList>
            <person name="Benaud N."/>
            <person name="Edwards R.J."/>
            <person name="Ferrari B.C."/>
        </authorList>
    </citation>
    <scope>NUCLEOTIDE SEQUENCE [LARGE SCALE GENOMIC DNA]</scope>
    <source>
        <strain evidence="3">INR9</strain>
        <plasmid evidence="3">unnamed2</plasmid>
    </source>
</reference>
<feature type="coiled-coil region" evidence="1">
    <location>
        <begin position="4"/>
        <end position="43"/>
    </location>
</feature>
<gene>
    <name evidence="2" type="ORF">F1C12_22355</name>
</gene>